<comment type="caution">
    <text evidence="2">The sequence shown here is derived from an EMBL/GenBank/DDBJ whole genome shotgun (WGS) entry which is preliminary data.</text>
</comment>
<evidence type="ECO:0000313" key="3">
    <source>
        <dbReference type="Proteomes" id="UP000540014"/>
    </source>
</evidence>
<feature type="transmembrane region" description="Helical" evidence="1">
    <location>
        <begin position="107"/>
        <end position="126"/>
    </location>
</feature>
<accession>A0A7X9RKP6</accession>
<keyword evidence="1" id="KW-1133">Transmembrane helix</keyword>
<feature type="transmembrane region" description="Helical" evidence="1">
    <location>
        <begin position="42"/>
        <end position="68"/>
    </location>
</feature>
<reference evidence="2 3" key="1">
    <citation type="submission" date="2020-04" db="EMBL/GenBank/DDBJ databases">
        <authorList>
            <person name="Hitch T.C.A."/>
            <person name="Wylensek D."/>
            <person name="Clavel T."/>
        </authorList>
    </citation>
    <scope>NUCLEOTIDE SEQUENCE [LARGE SCALE GENOMIC DNA]</scope>
    <source>
        <strain evidence="2 3">BSM-383-APC-22F</strain>
    </source>
</reference>
<dbReference type="AlphaFoldDB" id="A0A7X9RKP6"/>
<dbReference type="RefSeq" id="WP_168966798.1">
    <property type="nucleotide sequence ID" value="NZ_JABAFR010000047.1"/>
</dbReference>
<dbReference type="EMBL" id="JABAFR010000047">
    <property type="protein sequence ID" value="NME45504.1"/>
    <property type="molecule type" value="Genomic_DNA"/>
</dbReference>
<feature type="transmembrane region" description="Helical" evidence="1">
    <location>
        <begin position="12"/>
        <end position="36"/>
    </location>
</feature>
<keyword evidence="1" id="KW-0812">Transmembrane</keyword>
<evidence type="ECO:0000256" key="1">
    <source>
        <dbReference type="SAM" id="Phobius"/>
    </source>
</evidence>
<name>A0A7X9RKP6_9FIRM</name>
<keyword evidence="1" id="KW-0472">Membrane</keyword>
<proteinExistence type="predicted"/>
<evidence type="ECO:0000313" key="2">
    <source>
        <dbReference type="EMBL" id="NME45504.1"/>
    </source>
</evidence>
<protein>
    <submittedName>
        <fullName evidence="2">Uncharacterized protein</fullName>
    </submittedName>
</protein>
<dbReference type="Proteomes" id="UP000540014">
    <property type="component" value="Unassembled WGS sequence"/>
</dbReference>
<sequence length="134" mass="13531">MKGKTYLKVTGILMIIGGSIGIIVGVVALLGATALAKLLETSAAGLIFGCILVLVSAIVQLIAGITGVKNCSRPEKAQTCIKLGVAVALLSLAGNIISVAAGNSFSFTNLITGLALPVLYIIGAVLNKKSLEHS</sequence>
<feature type="transmembrane region" description="Helical" evidence="1">
    <location>
        <begin position="80"/>
        <end position="101"/>
    </location>
</feature>
<organism evidence="2 3">
    <name type="scientific">Faecalicoccus pleomorphus</name>
    <dbReference type="NCBI Taxonomy" id="1323"/>
    <lineage>
        <taxon>Bacteria</taxon>
        <taxon>Bacillati</taxon>
        <taxon>Bacillota</taxon>
        <taxon>Erysipelotrichia</taxon>
        <taxon>Erysipelotrichales</taxon>
        <taxon>Erysipelotrichaceae</taxon>
        <taxon>Faecalicoccus</taxon>
    </lineage>
</organism>
<gene>
    <name evidence="2" type="ORF">HF861_11595</name>
</gene>